<dbReference type="InterPro" id="IPR032816">
    <property type="entry name" value="VTT_dom"/>
</dbReference>
<feature type="transmembrane region" description="Helical" evidence="1">
    <location>
        <begin position="12"/>
        <end position="33"/>
    </location>
</feature>
<dbReference type="InterPro" id="IPR051311">
    <property type="entry name" value="DedA_domain"/>
</dbReference>
<organism evidence="3 4">
    <name type="scientific">Spirosoma arboris</name>
    <dbReference type="NCBI Taxonomy" id="2682092"/>
    <lineage>
        <taxon>Bacteria</taxon>
        <taxon>Pseudomonadati</taxon>
        <taxon>Bacteroidota</taxon>
        <taxon>Cytophagia</taxon>
        <taxon>Cytophagales</taxon>
        <taxon>Cytophagaceae</taxon>
        <taxon>Spirosoma</taxon>
    </lineage>
</organism>
<feature type="transmembrane region" description="Helical" evidence="1">
    <location>
        <begin position="39"/>
        <end position="64"/>
    </location>
</feature>
<dbReference type="PANTHER" id="PTHR42709">
    <property type="entry name" value="ALKALINE PHOSPHATASE LIKE PROTEIN"/>
    <property type="match status" value="1"/>
</dbReference>
<accession>A0A7K1SR30</accession>
<name>A0A7K1SR30_9BACT</name>
<evidence type="ECO:0000313" key="4">
    <source>
        <dbReference type="Proteomes" id="UP000436006"/>
    </source>
</evidence>
<feature type="transmembrane region" description="Helical" evidence="1">
    <location>
        <begin position="123"/>
        <end position="141"/>
    </location>
</feature>
<dbReference type="AlphaFoldDB" id="A0A7K1SR30"/>
<comment type="caution">
    <text evidence="3">The sequence shown here is derived from an EMBL/GenBank/DDBJ whole genome shotgun (WGS) entry which is preliminary data.</text>
</comment>
<dbReference type="Pfam" id="PF09335">
    <property type="entry name" value="VTT_dom"/>
    <property type="match status" value="1"/>
</dbReference>
<keyword evidence="1" id="KW-1133">Transmembrane helix</keyword>
<dbReference type="Proteomes" id="UP000436006">
    <property type="component" value="Unassembled WGS sequence"/>
</dbReference>
<evidence type="ECO:0000259" key="2">
    <source>
        <dbReference type="Pfam" id="PF09335"/>
    </source>
</evidence>
<feature type="domain" description="VTT" evidence="2">
    <location>
        <begin position="30"/>
        <end position="143"/>
    </location>
</feature>
<feature type="transmembrane region" description="Helical" evidence="1">
    <location>
        <begin position="161"/>
        <end position="180"/>
    </location>
</feature>
<sequence>MDFQELILTYGYPMLFLGVLLESEAFLLIGIYLAQQGYFSLPAVIGLAALSSFCITQLCFWLGYRYGSTFIRTRPRWQLRYQRIERLMKRYGTGLVIGFRAFYGLRGAIPAAVGLAGFSSARFTLYNAVGAVIWAMMVAFLGSNLAQGLSQLYNSLQPTEIIVLMGVAGVGGLWLVYQLVKRSRLKKQQLTKPEVGYQSIPFN</sequence>
<keyword evidence="1" id="KW-0472">Membrane</keyword>
<evidence type="ECO:0000313" key="3">
    <source>
        <dbReference type="EMBL" id="MVM36251.1"/>
    </source>
</evidence>
<dbReference type="PANTHER" id="PTHR42709:SF2">
    <property type="entry name" value="INNER MEMBRANE PROTEIN YOHD"/>
    <property type="match status" value="1"/>
</dbReference>
<dbReference type="GO" id="GO:0005886">
    <property type="term" value="C:plasma membrane"/>
    <property type="evidence" value="ECO:0007669"/>
    <property type="project" value="TreeGrafter"/>
</dbReference>
<dbReference type="EMBL" id="WPIN01000035">
    <property type="protein sequence ID" value="MVM36251.1"/>
    <property type="molecule type" value="Genomic_DNA"/>
</dbReference>
<keyword evidence="4" id="KW-1185">Reference proteome</keyword>
<protein>
    <submittedName>
        <fullName evidence="3">DedA family protein</fullName>
    </submittedName>
</protein>
<reference evidence="3 4" key="1">
    <citation type="submission" date="2019-12" db="EMBL/GenBank/DDBJ databases">
        <title>Spirosoma sp. HMF4905 genome sequencing and assembly.</title>
        <authorList>
            <person name="Kang H."/>
            <person name="Cha I."/>
            <person name="Kim H."/>
            <person name="Joh K."/>
        </authorList>
    </citation>
    <scope>NUCLEOTIDE SEQUENCE [LARGE SCALE GENOMIC DNA]</scope>
    <source>
        <strain evidence="3 4">HMF4905</strain>
    </source>
</reference>
<dbReference type="RefSeq" id="WP_157591049.1">
    <property type="nucleotide sequence ID" value="NZ_WPIN01000035.1"/>
</dbReference>
<proteinExistence type="predicted"/>
<keyword evidence="1" id="KW-0812">Transmembrane</keyword>
<evidence type="ECO:0000256" key="1">
    <source>
        <dbReference type="SAM" id="Phobius"/>
    </source>
</evidence>
<gene>
    <name evidence="3" type="ORF">GO755_39945</name>
</gene>